<keyword evidence="1" id="KW-1133">Transmembrane helix</keyword>
<dbReference type="InterPro" id="IPR054402">
    <property type="entry name" value="Tt1218-like_dom"/>
</dbReference>
<proteinExistence type="predicted"/>
<gene>
    <name evidence="3" type="primary">pilV</name>
    <name evidence="3" type="ORF">GZ085_14505</name>
</gene>
<comment type="caution">
    <text evidence="3">The sequence shown here is derived from an EMBL/GenBank/DDBJ whole genome shotgun (WGS) entry which is preliminary data.</text>
</comment>
<dbReference type="EMBL" id="JAAFGW010000307">
    <property type="protein sequence ID" value="NDP49567.1"/>
    <property type="molecule type" value="Genomic_DNA"/>
</dbReference>
<sequence length="175" mass="18510">MNKTQKNNRGFSLIEVLIALLLISVGVLGMVAMQGKAITYTQDSVQRNAAAALANDLLELMRAQPAGLPAASDFYKAAGTGFASVSSADCVATPTSASAQLACWADKVNKQLPVSESLLTNDFYICRTTVPGTCTTAGSAVEIQLAWQVRAGACMDSGDDENTSTICYYRLRSEL</sequence>
<dbReference type="Pfam" id="PF07963">
    <property type="entry name" value="N_methyl"/>
    <property type="match status" value="1"/>
</dbReference>
<keyword evidence="1" id="KW-0812">Transmembrane</keyword>
<feature type="domain" description="Type IV pilin Tt1218-like" evidence="2">
    <location>
        <begin position="32"/>
        <end position="102"/>
    </location>
</feature>
<feature type="transmembrane region" description="Helical" evidence="1">
    <location>
        <begin position="12"/>
        <end position="33"/>
    </location>
</feature>
<keyword evidence="1" id="KW-0472">Membrane</keyword>
<evidence type="ECO:0000259" key="2">
    <source>
        <dbReference type="Pfam" id="PF22150"/>
    </source>
</evidence>
<dbReference type="NCBIfam" id="TIGR02532">
    <property type="entry name" value="IV_pilin_GFxxxE"/>
    <property type="match status" value="1"/>
</dbReference>
<accession>A0A7C9TD83</accession>
<dbReference type="AlphaFoldDB" id="A0A7C9TD83"/>
<organism evidence="3 4">
    <name type="scientific">Sulfuriferula multivorans</name>
    <dbReference type="NCBI Taxonomy" id="1559896"/>
    <lineage>
        <taxon>Bacteria</taxon>
        <taxon>Pseudomonadati</taxon>
        <taxon>Pseudomonadota</taxon>
        <taxon>Betaproteobacteria</taxon>
        <taxon>Nitrosomonadales</taxon>
        <taxon>Sulfuricellaceae</taxon>
        <taxon>Sulfuriferula</taxon>
    </lineage>
</organism>
<dbReference type="Pfam" id="PF22150">
    <property type="entry name" value="Tt1218-like"/>
    <property type="match status" value="1"/>
</dbReference>
<dbReference type="NCBIfam" id="TIGR02523">
    <property type="entry name" value="type_IV_pilV"/>
    <property type="match status" value="1"/>
</dbReference>
<name>A0A7C9TD83_9PROT</name>
<reference evidence="3 4" key="1">
    <citation type="submission" date="2019-09" db="EMBL/GenBank/DDBJ databases">
        <title>H2 Metabolism Revealed by Metagenomic Analysis in Subglacial Sediment of East Antarctica.</title>
        <authorList>
            <person name="Yang Z."/>
            <person name="Zhang Y."/>
            <person name="Lv Y."/>
            <person name="Yan W."/>
            <person name="Xiao X."/>
            <person name="Sun B."/>
            <person name="Ma H."/>
        </authorList>
    </citation>
    <scope>NUCLEOTIDE SEQUENCE [LARGE SCALE GENOMIC DNA]</scope>
    <source>
        <strain evidence="3">Bin2_2</strain>
    </source>
</reference>
<evidence type="ECO:0000313" key="3">
    <source>
        <dbReference type="EMBL" id="NDP49567.1"/>
    </source>
</evidence>
<evidence type="ECO:0000313" key="4">
    <source>
        <dbReference type="Proteomes" id="UP000483432"/>
    </source>
</evidence>
<dbReference type="InterPro" id="IPR012902">
    <property type="entry name" value="N_methyl_site"/>
</dbReference>
<evidence type="ECO:0000256" key="1">
    <source>
        <dbReference type="SAM" id="Phobius"/>
    </source>
</evidence>
<protein>
    <submittedName>
        <fullName evidence="3">Type IV pilus modification protein PilV</fullName>
    </submittedName>
</protein>
<dbReference type="InterPro" id="IPR013362">
    <property type="entry name" value="Pilus_4_PilV"/>
</dbReference>
<dbReference type="Proteomes" id="UP000483432">
    <property type="component" value="Unassembled WGS sequence"/>
</dbReference>